<comment type="similarity">
    <text evidence="2">Belongs to the peroxidase family. Cytochrome c peroxidase subfamily.</text>
</comment>
<dbReference type="Pfam" id="PF00141">
    <property type="entry name" value="peroxidase"/>
    <property type="match status" value="1"/>
</dbReference>
<evidence type="ECO:0000259" key="9">
    <source>
        <dbReference type="PROSITE" id="PS50873"/>
    </source>
</evidence>
<keyword evidence="4" id="KW-0349">Heme</keyword>
<sequence length="545" mass="59084">MVNNPASWKTFIGRVCFATILSSASVGNAYIWPNPMLEELDSQLYDRQGYNARGLPGGMRPDCNVFFFNNVPGTGRANVGDWVRTAYHDMATHNTADGTGGLDASIRFEQQRQENAGDGFQNTLLFIQGLSNRYFSLADNIALAAVTAIEMCGGPKINFRGGRIDATTANTPGVPEPQQSLTEHIASFARQGFTQSEMISLIACGHTFGGVQHIAFPDISPASVDPENTSGNSRFDTTFTYFDNNIVTEYLDGTTASPLIVGDNIATRSDFRIFSSDSNVTMTGLTDPSVFRSTCANLYARMIDTVPSSVTLTEVIQPLRVKPVAVQLIWIGGGNIKLQGEVRFWDSSPSQIKLVWKARDGSSNSAFSATLTDPSLTTNPLVPDSPSLVSHWYEFLAVIIDAIHSISTFWFEVSHGDGSMTVEDQGGVGFQLQDVVMLASSTCSTSSGQVSLDFVIRADIEPSRVYVRSDAFDDTQSPITTTIDIPPPTVLPTVVSGYRAWSAVVSLNGRQWTLAVDVGLQTFETTYVAPLTSFHLNTANLFPCS</sequence>
<evidence type="ECO:0000256" key="2">
    <source>
        <dbReference type="ARBA" id="ARBA00005997"/>
    </source>
</evidence>
<comment type="function">
    <text evidence="1">Destroys radicals which are normally produced within the cells and which are toxic to biological systems.</text>
</comment>
<dbReference type="PANTHER" id="PTHR31356:SF53">
    <property type="entry name" value="HEME PEROXIDASE"/>
    <property type="match status" value="1"/>
</dbReference>
<reference evidence="10" key="1">
    <citation type="journal article" date="2021" name="New Phytol.">
        <title>Evolutionary innovations through gain and loss of genes in the ectomycorrhizal Boletales.</title>
        <authorList>
            <person name="Wu G."/>
            <person name="Miyauchi S."/>
            <person name="Morin E."/>
            <person name="Kuo A."/>
            <person name="Drula E."/>
            <person name="Varga T."/>
            <person name="Kohler A."/>
            <person name="Feng B."/>
            <person name="Cao Y."/>
            <person name="Lipzen A."/>
            <person name="Daum C."/>
            <person name="Hundley H."/>
            <person name="Pangilinan J."/>
            <person name="Johnson J."/>
            <person name="Barry K."/>
            <person name="LaButti K."/>
            <person name="Ng V."/>
            <person name="Ahrendt S."/>
            <person name="Min B."/>
            <person name="Choi I.G."/>
            <person name="Park H."/>
            <person name="Plett J.M."/>
            <person name="Magnuson J."/>
            <person name="Spatafora J.W."/>
            <person name="Nagy L.G."/>
            <person name="Henrissat B."/>
            <person name="Grigoriev I.V."/>
            <person name="Yang Z.L."/>
            <person name="Xu J."/>
            <person name="Martin F.M."/>
        </authorList>
    </citation>
    <scope>NUCLEOTIDE SEQUENCE</scope>
    <source>
        <strain evidence="10">KKN 215</strain>
    </source>
</reference>
<keyword evidence="5" id="KW-0479">Metal-binding</keyword>
<keyword evidence="6 8" id="KW-0560">Oxidoreductase</keyword>
<dbReference type="GO" id="GO:0034599">
    <property type="term" value="P:cellular response to oxidative stress"/>
    <property type="evidence" value="ECO:0007669"/>
    <property type="project" value="InterPro"/>
</dbReference>
<evidence type="ECO:0000313" key="11">
    <source>
        <dbReference type="Proteomes" id="UP000813824"/>
    </source>
</evidence>
<dbReference type="GO" id="GO:0042744">
    <property type="term" value="P:hydrogen peroxide catabolic process"/>
    <property type="evidence" value="ECO:0007669"/>
    <property type="project" value="TreeGrafter"/>
</dbReference>
<feature type="domain" description="Plant heme peroxidase family profile" evidence="9">
    <location>
        <begin position="136"/>
        <end position="343"/>
    </location>
</feature>
<dbReference type="AlphaFoldDB" id="A0A8K0XQL7"/>
<evidence type="ECO:0000256" key="5">
    <source>
        <dbReference type="ARBA" id="ARBA00022723"/>
    </source>
</evidence>
<dbReference type="GO" id="GO:0000302">
    <property type="term" value="P:response to reactive oxygen species"/>
    <property type="evidence" value="ECO:0007669"/>
    <property type="project" value="TreeGrafter"/>
</dbReference>
<comment type="caution">
    <text evidence="10">The sequence shown here is derived from an EMBL/GenBank/DDBJ whole genome shotgun (WGS) entry which is preliminary data.</text>
</comment>
<evidence type="ECO:0000256" key="1">
    <source>
        <dbReference type="ARBA" id="ARBA00003917"/>
    </source>
</evidence>
<dbReference type="InterPro" id="IPR002207">
    <property type="entry name" value="Peroxidase_I"/>
</dbReference>
<dbReference type="Gene3D" id="1.10.520.10">
    <property type="match status" value="1"/>
</dbReference>
<dbReference type="PRINTS" id="PR00458">
    <property type="entry name" value="PEROXIDASE"/>
</dbReference>
<dbReference type="Gene3D" id="1.10.420.10">
    <property type="entry name" value="Peroxidase, domain 2"/>
    <property type="match status" value="1"/>
</dbReference>
<evidence type="ECO:0000256" key="6">
    <source>
        <dbReference type="ARBA" id="ARBA00023002"/>
    </source>
</evidence>
<dbReference type="SUPFAM" id="SSF48113">
    <property type="entry name" value="Heme-dependent peroxidases"/>
    <property type="match status" value="1"/>
</dbReference>
<keyword evidence="11" id="KW-1185">Reference proteome</keyword>
<dbReference type="Proteomes" id="UP000813824">
    <property type="component" value="Unassembled WGS sequence"/>
</dbReference>
<dbReference type="PANTHER" id="PTHR31356">
    <property type="entry name" value="THYLAKOID LUMENAL 29 KDA PROTEIN, CHLOROPLASTIC-RELATED"/>
    <property type="match status" value="1"/>
</dbReference>
<organism evidence="10 11">
    <name type="scientific">Cristinia sonorae</name>
    <dbReference type="NCBI Taxonomy" id="1940300"/>
    <lineage>
        <taxon>Eukaryota</taxon>
        <taxon>Fungi</taxon>
        <taxon>Dikarya</taxon>
        <taxon>Basidiomycota</taxon>
        <taxon>Agaricomycotina</taxon>
        <taxon>Agaricomycetes</taxon>
        <taxon>Agaricomycetidae</taxon>
        <taxon>Agaricales</taxon>
        <taxon>Pleurotineae</taxon>
        <taxon>Stephanosporaceae</taxon>
        <taxon>Cristinia</taxon>
    </lineage>
</organism>
<dbReference type="PROSITE" id="PS50873">
    <property type="entry name" value="PEROXIDASE_4"/>
    <property type="match status" value="1"/>
</dbReference>
<dbReference type="GO" id="GO:0004601">
    <property type="term" value="F:peroxidase activity"/>
    <property type="evidence" value="ECO:0007669"/>
    <property type="project" value="UniProtKB-KW"/>
</dbReference>
<dbReference type="InterPro" id="IPR002016">
    <property type="entry name" value="Haem_peroxidase"/>
</dbReference>
<dbReference type="GO" id="GO:0046872">
    <property type="term" value="F:metal ion binding"/>
    <property type="evidence" value="ECO:0007669"/>
    <property type="project" value="UniProtKB-UniRule"/>
</dbReference>
<dbReference type="PRINTS" id="PR00459">
    <property type="entry name" value="ASPEROXIDASE"/>
</dbReference>
<dbReference type="EMBL" id="JAEVFJ010000012">
    <property type="protein sequence ID" value="KAH8101415.1"/>
    <property type="molecule type" value="Genomic_DNA"/>
</dbReference>
<proteinExistence type="inferred from homology"/>
<evidence type="ECO:0000256" key="7">
    <source>
        <dbReference type="ARBA" id="ARBA00023004"/>
    </source>
</evidence>
<dbReference type="OrthoDB" id="2144714at2759"/>
<keyword evidence="3 8" id="KW-0575">Peroxidase</keyword>
<evidence type="ECO:0000313" key="10">
    <source>
        <dbReference type="EMBL" id="KAH8101415.1"/>
    </source>
</evidence>
<dbReference type="EC" id="1.11.1.-" evidence="8"/>
<evidence type="ECO:0000256" key="4">
    <source>
        <dbReference type="ARBA" id="ARBA00022617"/>
    </source>
</evidence>
<gene>
    <name evidence="10" type="ORF">BXZ70DRAFT_91647</name>
</gene>
<dbReference type="GO" id="GO:0020037">
    <property type="term" value="F:heme binding"/>
    <property type="evidence" value="ECO:0007669"/>
    <property type="project" value="UniProtKB-UniRule"/>
</dbReference>
<dbReference type="InterPro" id="IPR044831">
    <property type="entry name" value="Ccp1-like"/>
</dbReference>
<name>A0A8K0XQL7_9AGAR</name>
<dbReference type="InterPro" id="IPR010255">
    <property type="entry name" value="Haem_peroxidase_sf"/>
</dbReference>
<evidence type="ECO:0000256" key="3">
    <source>
        <dbReference type="ARBA" id="ARBA00022559"/>
    </source>
</evidence>
<evidence type="ECO:0000256" key="8">
    <source>
        <dbReference type="RuleBase" id="RU363051"/>
    </source>
</evidence>
<protein>
    <recommendedName>
        <fullName evidence="8">Peroxidase</fullName>
        <ecNumber evidence="8">1.11.1.-</ecNumber>
    </recommendedName>
</protein>
<keyword evidence="7" id="KW-0408">Iron</keyword>
<accession>A0A8K0XQL7</accession>